<accession>A0ABV5V1G8</accession>
<dbReference type="Pfam" id="PF11209">
    <property type="entry name" value="LmeA"/>
    <property type="match status" value="1"/>
</dbReference>
<reference evidence="3 4" key="1">
    <citation type="submission" date="2024-09" db="EMBL/GenBank/DDBJ databases">
        <authorList>
            <person name="Sun Q."/>
            <person name="Mori K."/>
        </authorList>
    </citation>
    <scope>NUCLEOTIDE SEQUENCE [LARGE SCALE GENOMIC DNA]</scope>
    <source>
        <strain evidence="3 4">JCM 12763</strain>
    </source>
</reference>
<dbReference type="Proteomes" id="UP001589613">
    <property type="component" value="Unassembled WGS sequence"/>
</dbReference>
<dbReference type="InterPro" id="IPR021373">
    <property type="entry name" value="DUF2993"/>
</dbReference>
<feature type="region of interest" description="Disordered" evidence="1">
    <location>
        <begin position="36"/>
        <end position="61"/>
    </location>
</feature>
<keyword evidence="4" id="KW-1185">Reference proteome</keyword>
<sequence>MNRSRATDLAIGALGMLLLFVLALVVLWWAVSTPAADSVDRTGPTSADDRQAASTDGPPADLADDEIWLGGVDVVAGTVVLPDSTLRDVEAVAHGVRSGEVGLVADSLEVQATVPFADVAADLGGDSVVRPAEDGQAAVVRTVEVLGRDATVVATGTVDVVGGLLVVEPTSIDLGGPDLLSRTVAAVVRRFATIEHPIEGLPENLVLQDVTVQDDGFRADLSGRDVVLAGTVLP</sequence>
<proteinExistence type="predicted"/>
<dbReference type="RefSeq" id="WP_141337019.1">
    <property type="nucleotide sequence ID" value="NZ_JBHMAX010000012.1"/>
</dbReference>
<feature type="transmembrane region" description="Helical" evidence="2">
    <location>
        <begin position="9"/>
        <end position="31"/>
    </location>
</feature>
<evidence type="ECO:0000313" key="4">
    <source>
        <dbReference type="Proteomes" id="UP001589613"/>
    </source>
</evidence>
<keyword evidence="2" id="KW-0812">Transmembrane</keyword>
<organism evidence="3 4">
    <name type="scientific">Ornithinimicrobium kibberense</name>
    <dbReference type="NCBI Taxonomy" id="282060"/>
    <lineage>
        <taxon>Bacteria</taxon>
        <taxon>Bacillati</taxon>
        <taxon>Actinomycetota</taxon>
        <taxon>Actinomycetes</taxon>
        <taxon>Micrococcales</taxon>
        <taxon>Ornithinimicrobiaceae</taxon>
        <taxon>Ornithinimicrobium</taxon>
    </lineage>
</organism>
<gene>
    <name evidence="3" type="ORF">ACFFN0_05945</name>
</gene>
<comment type="caution">
    <text evidence="3">The sequence shown here is derived from an EMBL/GenBank/DDBJ whole genome shotgun (WGS) entry which is preliminary data.</text>
</comment>
<name>A0ABV5V1G8_9MICO</name>
<keyword evidence="2" id="KW-1133">Transmembrane helix</keyword>
<evidence type="ECO:0000256" key="2">
    <source>
        <dbReference type="SAM" id="Phobius"/>
    </source>
</evidence>
<evidence type="ECO:0000256" key="1">
    <source>
        <dbReference type="SAM" id="MobiDB-lite"/>
    </source>
</evidence>
<dbReference type="EMBL" id="JBHMAX010000012">
    <property type="protein sequence ID" value="MFB9731578.1"/>
    <property type="molecule type" value="Genomic_DNA"/>
</dbReference>
<protein>
    <submittedName>
        <fullName evidence="3">LmeA family phospholipid-binding protein</fullName>
    </submittedName>
</protein>
<keyword evidence="2" id="KW-0472">Membrane</keyword>
<evidence type="ECO:0000313" key="3">
    <source>
        <dbReference type="EMBL" id="MFB9731578.1"/>
    </source>
</evidence>